<sequence length="312" mass="34105">MAFGRDTGKSSDPLCDFAMLNSDLLLTFLQVVRRGNALAAARAMGVDHSTVIRRLTQLEAALDTRLFDRSPRGLAPTAAALALVTGAEKVEAAIMAATDDVVGRDGDISGTVRLATPEIFGTFLVAPNIAGIAERHPRLVLELSPESRSISLSKREADIAITLRRPPRGRLIARKLTDFRLGLYASRSYLEQHPTIETLKDVESHGFVSYIDELVASPEMVALDYVVPDARVVFRSSSSIAQHLAVTAGLGLGILHVLASEKDDRLVRILVDEVEVVRSYWLVVHSDLSRLPRVRAVMDFLEELIVDHAPIL</sequence>
<dbReference type="Pfam" id="PF00126">
    <property type="entry name" value="HTH_1"/>
    <property type="match status" value="1"/>
</dbReference>
<dbReference type="SUPFAM" id="SSF46785">
    <property type="entry name" value="Winged helix' DNA-binding domain"/>
    <property type="match status" value="1"/>
</dbReference>
<dbReference type="SUPFAM" id="SSF53850">
    <property type="entry name" value="Periplasmic binding protein-like II"/>
    <property type="match status" value="1"/>
</dbReference>
<dbReference type="STRING" id="1088721.JI59_08670"/>
<dbReference type="Proteomes" id="UP000004030">
    <property type="component" value="Unassembled WGS sequence"/>
</dbReference>
<keyword evidence="4" id="KW-0804">Transcription</keyword>
<dbReference type="Gene3D" id="1.10.10.10">
    <property type="entry name" value="Winged helix-like DNA-binding domain superfamily/Winged helix DNA-binding domain"/>
    <property type="match status" value="1"/>
</dbReference>
<dbReference type="PANTHER" id="PTHR30537:SF3">
    <property type="entry name" value="TRANSCRIPTIONAL REGULATORY PROTEIN"/>
    <property type="match status" value="1"/>
</dbReference>
<dbReference type="PANTHER" id="PTHR30537">
    <property type="entry name" value="HTH-TYPE TRANSCRIPTIONAL REGULATOR"/>
    <property type="match status" value="1"/>
</dbReference>
<evidence type="ECO:0000256" key="2">
    <source>
        <dbReference type="ARBA" id="ARBA00023015"/>
    </source>
</evidence>
<keyword evidence="2" id="KW-0805">Transcription regulation</keyword>
<dbReference type="PROSITE" id="PS50931">
    <property type="entry name" value="HTH_LYSR"/>
    <property type="match status" value="1"/>
</dbReference>
<evidence type="ECO:0000256" key="3">
    <source>
        <dbReference type="ARBA" id="ARBA00023125"/>
    </source>
</evidence>
<accession>G6ED64</accession>
<dbReference type="InterPro" id="IPR000847">
    <property type="entry name" value="LysR_HTH_N"/>
</dbReference>
<dbReference type="GO" id="GO:0006351">
    <property type="term" value="P:DNA-templated transcription"/>
    <property type="evidence" value="ECO:0007669"/>
    <property type="project" value="TreeGrafter"/>
</dbReference>
<dbReference type="InterPro" id="IPR005119">
    <property type="entry name" value="LysR_subst-bd"/>
</dbReference>
<evidence type="ECO:0000313" key="6">
    <source>
        <dbReference type="EMBL" id="EHJ60776.1"/>
    </source>
</evidence>
<dbReference type="AlphaFoldDB" id="G6ED64"/>
<evidence type="ECO:0000256" key="4">
    <source>
        <dbReference type="ARBA" id="ARBA00023163"/>
    </source>
</evidence>
<dbReference type="Pfam" id="PF03466">
    <property type="entry name" value="LysR_substrate"/>
    <property type="match status" value="1"/>
</dbReference>
<organism evidence="6 7">
    <name type="scientific">Novosphingobium pentaromativorans US6-1</name>
    <dbReference type="NCBI Taxonomy" id="1088721"/>
    <lineage>
        <taxon>Bacteria</taxon>
        <taxon>Pseudomonadati</taxon>
        <taxon>Pseudomonadota</taxon>
        <taxon>Alphaproteobacteria</taxon>
        <taxon>Sphingomonadales</taxon>
        <taxon>Sphingomonadaceae</taxon>
        <taxon>Novosphingobium</taxon>
    </lineage>
</organism>
<dbReference type="Gene3D" id="3.40.190.290">
    <property type="match status" value="1"/>
</dbReference>
<keyword evidence="3" id="KW-0238">DNA-binding</keyword>
<evidence type="ECO:0000313" key="7">
    <source>
        <dbReference type="Proteomes" id="UP000004030"/>
    </source>
</evidence>
<dbReference type="GO" id="GO:0003700">
    <property type="term" value="F:DNA-binding transcription factor activity"/>
    <property type="evidence" value="ECO:0007669"/>
    <property type="project" value="InterPro"/>
</dbReference>
<dbReference type="InterPro" id="IPR058163">
    <property type="entry name" value="LysR-type_TF_proteobact-type"/>
</dbReference>
<dbReference type="PATRIC" id="fig|1088721.3.peg.2263"/>
<dbReference type="InterPro" id="IPR036390">
    <property type="entry name" value="WH_DNA-bd_sf"/>
</dbReference>
<dbReference type="InterPro" id="IPR036388">
    <property type="entry name" value="WH-like_DNA-bd_sf"/>
</dbReference>
<comment type="caution">
    <text evidence="6">The sequence shown here is derived from an EMBL/GenBank/DDBJ whole genome shotgun (WGS) entry which is preliminary data.</text>
</comment>
<protein>
    <submittedName>
        <fullName evidence="6">LysR-family transcriptional regulator</fullName>
    </submittedName>
</protein>
<name>G6ED64_9SPHN</name>
<dbReference type="eggNOG" id="COG0583">
    <property type="taxonomic scope" value="Bacteria"/>
</dbReference>
<proteinExistence type="inferred from homology"/>
<evidence type="ECO:0000256" key="1">
    <source>
        <dbReference type="ARBA" id="ARBA00009437"/>
    </source>
</evidence>
<dbReference type="EMBL" id="AGFM01000031">
    <property type="protein sequence ID" value="EHJ60776.1"/>
    <property type="molecule type" value="Genomic_DNA"/>
</dbReference>
<comment type="similarity">
    <text evidence="1">Belongs to the LysR transcriptional regulatory family.</text>
</comment>
<keyword evidence="7" id="KW-1185">Reference proteome</keyword>
<reference evidence="6 7" key="1">
    <citation type="journal article" date="2012" name="J. Bacteriol.">
        <title>Genome sequence of benzo(a)pyrene-degrading bacterium Novosphingobium pentaromativorans US6-1.</title>
        <authorList>
            <person name="Luo Y.R."/>
            <person name="Kang S.G."/>
            <person name="Kim S.J."/>
            <person name="Kim M.R."/>
            <person name="Li N."/>
            <person name="Lee J.H."/>
            <person name="Kwon K.K."/>
        </authorList>
    </citation>
    <scope>NUCLEOTIDE SEQUENCE [LARGE SCALE GENOMIC DNA]</scope>
    <source>
        <strain evidence="6 7">US6-1</strain>
    </source>
</reference>
<feature type="domain" description="HTH lysR-type" evidence="5">
    <location>
        <begin position="20"/>
        <end position="77"/>
    </location>
</feature>
<evidence type="ECO:0000259" key="5">
    <source>
        <dbReference type="PROSITE" id="PS50931"/>
    </source>
</evidence>
<gene>
    <name evidence="6" type="ORF">NSU_2285</name>
</gene>
<dbReference type="GO" id="GO:0043565">
    <property type="term" value="F:sequence-specific DNA binding"/>
    <property type="evidence" value="ECO:0007669"/>
    <property type="project" value="TreeGrafter"/>
</dbReference>